<dbReference type="Gene3D" id="3.40.630.40">
    <property type="entry name" value="Zn-dependent exopeptidases"/>
    <property type="match status" value="1"/>
</dbReference>
<dbReference type="PANTHER" id="PTHR30404">
    <property type="entry name" value="N-ACETYLMURAMOYL-L-ALANINE AMIDASE"/>
    <property type="match status" value="1"/>
</dbReference>
<dbReference type="SUPFAM" id="SSF53187">
    <property type="entry name" value="Zn-dependent exopeptidases"/>
    <property type="match status" value="1"/>
</dbReference>
<dbReference type="InterPro" id="IPR002508">
    <property type="entry name" value="MurNAc-LAA_cat"/>
</dbReference>
<dbReference type="InterPro" id="IPR050695">
    <property type="entry name" value="N-acetylmuramoyl_amidase_3"/>
</dbReference>
<keyword evidence="5" id="KW-1185">Reference proteome</keyword>
<accession>A0ABR7EWK6</accession>
<dbReference type="PANTHER" id="PTHR30404:SF0">
    <property type="entry name" value="N-ACETYLMURAMOYL-L-ALANINE AMIDASE AMIC"/>
    <property type="match status" value="1"/>
</dbReference>
<name>A0ABR7EWK6_9FIRM</name>
<feature type="region of interest" description="Disordered" evidence="2">
    <location>
        <begin position="41"/>
        <end position="71"/>
    </location>
</feature>
<protein>
    <submittedName>
        <fullName evidence="4">N-acetylmuramoyl-L-alanine amidase</fullName>
    </submittedName>
</protein>
<evidence type="ECO:0000259" key="3">
    <source>
        <dbReference type="Pfam" id="PF01520"/>
    </source>
</evidence>
<evidence type="ECO:0000256" key="1">
    <source>
        <dbReference type="ARBA" id="ARBA00022801"/>
    </source>
</evidence>
<reference evidence="4 5" key="1">
    <citation type="submission" date="2020-08" db="EMBL/GenBank/DDBJ databases">
        <title>Genome public.</title>
        <authorList>
            <person name="Liu C."/>
            <person name="Sun Q."/>
        </authorList>
    </citation>
    <scope>NUCLEOTIDE SEQUENCE [LARGE SCALE GENOMIC DNA]</scope>
    <source>
        <strain evidence="4 5">NSJ-36</strain>
    </source>
</reference>
<gene>
    <name evidence="4" type="ORF">H8S07_06900</name>
</gene>
<dbReference type="Proteomes" id="UP000647235">
    <property type="component" value="Unassembled WGS sequence"/>
</dbReference>
<dbReference type="Pfam" id="PF01520">
    <property type="entry name" value="Amidase_3"/>
    <property type="match status" value="1"/>
</dbReference>
<organism evidence="4 5">
    <name type="scientific">Dorea hominis</name>
    <dbReference type="NCBI Taxonomy" id="2763040"/>
    <lineage>
        <taxon>Bacteria</taxon>
        <taxon>Bacillati</taxon>
        <taxon>Bacillota</taxon>
        <taxon>Clostridia</taxon>
        <taxon>Lachnospirales</taxon>
        <taxon>Lachnospiraceae</taxon>
        <taxon>Dorea</taxon>
    </lineage>
</organism>
<dbReference type="EMBL" id="JACOOY010000007">
    <property type="protein sequence ID" value="MBC5665005.1"/>
    <property type="molecule type" value="Genomic_DNA"/>
</dbReference>
<dbReference type="CDD" id="cd02696">
    <property type="entry name" value="MurNAc-LAA"/>
    <property type="match status" value="1"/>
</dbReference>
<proteinExistence type="predicted"/>
<sequence>MMKKKIFAAVGMLLLVIGLCGAKSYMRQMKIRENEEVQKIEKQKEVAQERKEAMEQRKKQEEEKKQKAKEQQKIIKRQKKIQICIDPGHYSKKNEVYENGKVVYCEGNFTLQVAKELKKILEERYGVIVHLTRTSGNICINGYENLALDSGKISLRGEAAKGMDLFISLHTNANLEHANGVDTNRQPIGITKPIVIVNTVAMESKQALRVANAIGTSLAVSNAKLGISTQEKFHTVSGKDDILNWTDAYNDSVDKEGTVCARRGNNGDYYGVLRGASNVAVPGMIVEHGFHTVPKMRKLAADGTLAKEWAEADAKGIAEGMRLEEE</sequence>
<evidence type="ECO:0000313" key="5">
    <source>
        <dbReference type="Proteomes" id="UP000647235"/>
    </source>
</evidence>
<evidence type="ECO:0000256" key="2">
    <source>
        <dbReference type="SAM" id="MobiDB-lite"/>
    </source>
</evidence>
<feature type="domain" description="MurNAc-LAA" evidence="3">
    <location>
        <begin position="83"/>
        <end position="318"/>
    </location>
</feature>
<dbReference type="RefSeq" id="WP_118288746.1">
    <property type="nucleotide sequence ID" value="NZ_JACOOY010000007.1"/>
</dbReference>
<evidence type="ECO:0000313" key="4">
    <source>
        <dbReference type="EMBL" id="MBC5665005.1"/>
    </source>
</evidence>
<comment type="caution">
    <text evidence="4">The sequence shown here is derived from an EMBL/GenBank/DDBJ whole genome shotgun (WGS) entry which is preliminary data.</text>
</comment>
<keyword evidence="1" id="KW-0378">Hydrolase</keyword>